<dbReference type="Gene3D" id="1.25.40.10">
    <property type="entry name" value="Tetratricopeptide repeat domain"/>
    <property type="match status" value="2"/>
</dbReference>
<keyword evidence="4" id="KW-0547">Nucleotide-binding</keyword>
<dbReference type="InterPro" id="IPR002885">
    <property type="entry name" value="PPR_rpt"/>
</dbReference>
<gene>
    <name evidence="4" type="ORF">Prudu_018780</name>
</gene>
<keyword evidence="4" id="KW-0067">ATP-binding</keyword>
<dbReference type="GO" id="GO:0005524">
    <property type="term" value="F:ATP binding"/>
    <property type="evidence" value="ECO:0007669"/>
    <property type="project" value="UniProtKB-KW"/>
</dbReference>
<dbReference type="InterPro" id="IPR011990">
    <property type="entry name" value="TPR-like_helical_dom_sf"/>
</dbReference>
<evidence type="ECO:0000256" key="2">
    <source>
        <dbReference type="ARBA" id="ARBA00022737"/>
    </source>
</evidence>
<reference evidence="4" key="1">
    <citation type="journal article" date="2019" name="Science">
        <title>Mutation of a bHLH transcription factor allowed almond domestication.</title>
        <authorList>
            <person name="Sanchez-Perez R."/>
            <person name="Pavan S."/>
            <person name="Mazzeo R."/>
            <person name="Moldovan C."/>
            <person name="Aiese Cigliano R."/>
            <person name="Del Cueto J."/>
            <person name="Ricciardi F."/>
            <person name="Lotti C."/>
            <person name="Ricciardi L."/>
            <person name="Dicenta F."/>
            <person name="Lopez-Marques R.L."/>
            <person name="Lindberg Moller B."/>
        </authorList>
    </citation>
    <scope>NUCLEOTIDE SEQUENCE</scope>
</reference>
<dbReference type="EMBL" id="AP019303">
    <property type="protein sequence ID" value="BBH06988.1"/>
    <property type="molecule type" value="Genomic_DNA"/>
</dbReference>
<proteinExistence type="inferred from homology"/>
<dbReference type="GO" id="GO:0010019">
    <property type="term" value="P:chloroplast-nucleus signaling pathway"/>
    <property type="evidence" value="ECO:0007669"/>
    <property type="project" value="TreeGrafter"/>
</dbReference>
<keyword evidence="2" id="KW-0677">Repeat</keyword>
<dbReference type="Pfam" id="PF13041">
    <property type="entry name" value="PPR_2"/>
    <property type="match status" value="2"/>
</dbReference>
<name>A0A4Y1RSY2_PRUDU</name>
<dbReference type="GO" id="GO:0009507">
    <property type="term" value="C:chloroplast"/>
    <property type="evidence" value="ECO:0007669"/>
    <property type="project" value="TreeGrafter"/>
</dbReference>
<comment type="similarity">
    <text evidence="1">Belongs to the PPR family. P subfamily.</text>
</comment>
<feature type="non-terminal residue" evidence="4">
    <location>
        <position position="1"/>
    </location>
</feature>
<evidence type="ECO:0000256" key="3">
    <source>
        <dbReference type="PROSITE-ProRule" id="PRU00708"/>
    </source>
</evidence>
<organism evidence="4">
    <name type="scientific">Prunus dulcis</name>
    <name type="common">Almond</name>
    <name type="synonym">Amygdalus dulcis</name>
    <dbReference type="NCBI Taxonomy" id="3755"/>
    <lineage>
        <taxon>Eukaryota</taxon>
        <taxon>Viridiplantae</taxon>
        <taxon>Streptophyta</taxon>
        <taxon>Embryophyta</taxon>
        <taxon>Tracheophyta</taxon>
        <taxon>Spermatophyta</taxon>
        <taxon>Magnoliopsida</taxon>
        <taxon>eudicotyledons</taxon>
        <taxon>Gunneridae</taxon>
        <taxon>Pentapetalae</taxon>
        <taxon>rosids</taxon>
        <taxon>fabids</taxon>
        <taxon>Rosales</taxon>
        <taxon>Rosaceae</taxon>
        <taxon>Amygdaloideae</taxon>
        <taxon>Amygdaleae</taxon>
        <taxon>Prunus</taxon>
    </lineage>
</organism>
<dbReference type="AlphaFoldDB" id="A0A4Y1RSY2"/>
<dbReference type="GO" id="GO:0031930">
    <property type="term" value="P:mitochondria-nucleus signaling pathway"/>
    <property type="evidence" value="ECO:0007669"/>
    <property type="project" value="TreeGrafter"/>
</dbReference>
<dbReference type="PANTHER" id="PTHR47936">
    <property type="entry name" value="PPR_LONG DOMAIN-CONTAINING PROTEIN"/>
    <property type="match status" value="1"/>
</dbReference>
<protein>
    <submittedName>
        <fullName evidence="4">ATP-binding protein</fullName>
    </submittedName>
</protein>
<dbReference type="PROSITE" id="PS51375">
    <property type="entry name" value="PPR"/>
    <property type="match status" value="1"/>
</dbReference>
<sequence length="185" mass="20758">NPTVEDAFNVFDRMLQMRPPPSVVRFNQILGQVAKLKRYSAFISLYNQMDVSGIGPDVYTLNILINCYCHLNQNGREEAAGIFNKMIAGGNCQPDEDEEGACKPDLVVYNTIIDSLCKDTLVDDAFNLFSEMMSKGIAPNVITYTSLIHGYAKGNQEAPYPQEAIDEVRNEWAEFVCQIIEQGNY</sequence>
<dbReference type="NCBIfam" id="TIGR00756">
    <property type="entry name" value="PPR"/>
    <property type="match status" value="1"/>
</dbReference>
<evidence type="ECO:0000313" key="4">
    <source>
        <dbReference type="EMBL" id="BBH06988.1"/>
    </source>
</evidence>
<accession>A0A4Y1RSY2</accession>
<dbReference type="PANTHER" id="PTHR47936:SF1">
    <property type="entry name" value="PENTATRICOPEPTIDE REPEAT-CONTAINING PROTEIN GUN1, CHLOROPLASTIC"/>
    <property type="match status" value="1"/>
</dbReference>
<feature type="repeat" description="PPR" evidence="3">
    <location>
        <begin position="105"/>
        <end position="139"/>
    </location>
</feature>
<evidence type="ECO:0000256" key="1">
    <source>
        <dbReference type="ARBA" id="ARBA00007626"/>
    </source>
</evidence>